<reference evidence="2 3" key="1">
    <citation type="submission" date="2016-06" db="EMBL/GenBank/DDBJ databases">
        <title>Insight into the functional genes involving in sulfur oxidation in Pearl River water.</title>
        <authorList>
            <person name="Luo J."/>
            <person name="Tan X."/>
            <person name="Lin W."/>
        </authorList>
    </citation>
    <scope>NUCLEOTIDE SEQUENCE [LARGE SCALE GENOMIC DNA]</scope>
    <source>
        <strain evidence="2 3">LS2</strain>
    </source>
</reference>
<dbReference type="Proteomes" id="UP000078596">
    <property type="component" value="Chromosome"/>
</dbReference>
<dbReference type="InterPro" id="IPR012368">
    <property type="entry name" value="OxRdtase_Mopterin-bd_su_IorB"/>
</dbReference>
<dbReference type="PIRSF" id="PIRSF036389">
    <property type="entry name" value="IOR_B"/>
    <property type="match status" value="1"/>
</dbReference>
<dbReference type="SUPFAM" id="SSF56003">
    <property type="entry name" value="Molybdenum cofactor-binding domain"/>
    <property type="match status" value="2"/>
</dbReference>
<gene>
    <name evidence="2" type="ORF">A9404_07805</name>
</gene>
<proteinExistence type="predicted"/>
<evidence type="ECO:0000313" key="3">
    <source>
        <dbReference type="Proteomes" id="UP000078596"/>
    </source>
</evidence>
<dbReference type="SMART" id="SM01008">
    <property type="entry name" value="Ald_Xan_dh_C"/>
    <property type="match status" value="1"/>
</dbReference>
<name>A0A191ZHD8_9GAMM</name>
<evidence type="ECO:0000313" key="2">
    <source>
        <dbReference type="EMBL" id="ANJ67299.1"/>
    </source>
</evidence>
<dbReference type="InterPro" id="IPR008274">
    <property type="entry name" value="AldOxase/xan_DH_MoCoBD1"/>
</dbReference>
<organism evidence="2 3">
    <name type="scientific">Halothiobacillus diazotrophicus</name>
    <dbReference type="NCBI Taxonomy" id="1860122"/>
    <lineage>
        <taxon>Bacteria</taxon>
        <taxon>Pseudomonadati</taxon>
        <taxon>Pseudomonadota</taxon>
        <taxon>Gammaproteobacteria</taxon>
        <taxon>Chromatiales</taxon>
        <taxon>Halothiobacillaceae</taxon>
        <taxon>Halothiobacillus</taxon>
    </lineage>
</organism>
<dbReference type="EMBL" id="CP016027">
    <property type="protein sequence ID" value="ANJ67299.1"/>
    <property type="molecule type" value="Genomic_DNA"/>
</dbReference>
<keyword evidence="3" id="KW-1185">Reference proteome</keyword>
<dbReference type="KEGG" id="haz:A9404_07805"/>
<dbReference type="Pfam" id="PF20256">
    <property type="entry name" value="MoCoBD_2"/>
    <property type="match status" value="2"/>
</dbReference>
<dbReference type="PANTHER" id="PTHR47495:SF2">
    <property type="entry name" value="ALDEHYDE DEHYDROGENASE"/>
    <property type="match status" value="1"/>
</dbReference>
<dbReference type="InterPro" id="IPR000674">
    <property type="entry name" value="Ald_Oxase/Xan_DH_a/b"/>
</dbReference>
<dbReference type="Pfam" id="PF02738">
    <property type="entry name" value="MoCoBD_1"/>
    <property type="match status" value="1"/>
</dbReference>
<dbReference type="OrthoDB" id="9767994at2"/>
<dbReference type="RefSeq" id="WP_066099876.1">
    <property type="nucleotide sequence ID" value="NZ_CP016027.1"/>
</dbReference>
<dbReference type="Gene3D" id="3.90.1170.50">
    <property type="entry name" value="Aldehyde oxidase/xanthine dehydrogenase, a/b hammerhead"/>
    <property type="match status" value="1"/>
</dbReference>
<dbReference type="AlphaFoldDB" id="A0A191ZHD8"/>
<dbReference type="InterPro" id="IPR006311">
    <property type="entry name" value="TAT_signal"/>
</dbReference>
<protein>
    <recommendedName>
        <fullName evidence="1">Aldehyde oxidase/xanthine dehydrogenase a/b hammerhead domain-containing protein</fullName>
    </recommendedName>
</protein>
<dbReference type="STRING" id="1860122.A9404_07805"/>
<evidence type="ECO:0000259" key="1">
    <source>
        <dbReference type="SMART" id="SM01008"/>
    </source>
</evidence>
<accession>A0A191ZHD8</accession>
<dbReference type="PANTHER" id="PTHR47495">
    <property type="entry name" value="ALDEHYDE DEHYDROGENASE"/>
    <property type="match status" value="1"/>
</dbReference>
<dbReference type="InterPro" id="IPR046867">
    <property type="entry name" value="AldOxase/xan_DH_MoCoBD2"/>
</dbReference>
<dbReference type="PROSITE" id="PS51318">
    <property type="entry name" value="TAT"/>
    <property type="match status" value="1"/>
</dbReference>
<sequence length="723" mass="76294">MISRRDFLKVGIATGGGLLLGFSTLAETRAADAVGAHANGPDASASTEPDFVPNAWVRIAPDGQITLVVSASEMGQGAMTVLPMLIAEELDAEWGRFVTEFAPASQTYANPLLGGQITGGSATVRGFYTKMREVGATAREMLLQAAARQWGVSANSLITEPGRVVHPASGRVAQYGDLAEAAASVPVPGSVMLKSEQDFRIIGKPTPRLDTPIKVNGQAGFGIDAQPEDVRTAVIERCPVFGGTVKSFDAAAAKAVKGVIEVIGLPHGVAVLARDYWTAEQGRQQLKIDWDPGHLADLSSEGITQALREGVEAKARTATKHGQGAAALPASGSKSVFRAVYQAPYLAHTCMEPMNCTAAVTDQGVTVWAPTQAQGKAQQAAAQAAGVDAAKVTVHTTFLGGGFGRRSEADFVTEAVTLAKRHGHPVKVVWSRPDDVQHDYYRPIAYNELAAELDAQGMPKTWVHRIAGPSIWQRVAPSRVKDGIDPSAVEGAADLPYGIPNLEVTYALIDPGVPVGFWRSVGHSQNAFVVECFLDELAAHGGHDPYEYRRKLLKGQPRYLGVLEKAAEMAGWGKKTLPKGHHHGIAVAKAFGSYCAQVAEVSIESGKPRVHKVYCAIDCGVAVNPAGIEAQMQSGIVYGLTAALSGKITLKDGRVQQQNFNDYPALRIDEMPTVEVAIVGSGVDSGHTIGGIGEPGLPPIAPAVVNALRAATGKPQRELPIQL</sequence>
<dbReference type="GO" id="GO:0016491">
    <property type="term" value="F:oxidoreductase activity"/>
    <property type="evidence" value="ECO:0007669"/>
    <property type="project" value="InterPro"/>
</dbReference>
<dbReference type="Gene3D" id="3.30.365.10">
    <property type="entry name" value="Aldehyde oxidase/xanthine dehydrogenase, molybdopterin binding domain"/>
    <property type="match status" value="4"/>
</dbReference>
<feature type="domain" description="Aldehyde oxidase/xanthine dehydrogenase a/b hammerhead" evidence="1">
    <location>
        <begin position="216"/>
        <end position="294"/>
    </location>
</feature>
<dbReference type="InterPro" id="IPR052516">
    <property type="entry name" value="N-heterocyclic_Hydroxylase"/>
</dbReference>
<dbReference type="InterPro" id="IPR037165">
    <property type="entry name" value="AldOxase/xan_DH_Mopterin-bd_sf"/>
</dbReference>